<evidence type="ECO:0000313" key="3">
    <source>
        <dbReference type="Proteomes" id="UP000307994"/>
    </source>
</evidence>
<dbReference type="EMBL" id="MK380014">
    <property type="protein sequence ID" value="QAU05483.1"/>
    <property type="molecule type" value="Genomic_DNA"/>
</dbReference>
<organism evidence="2 3">
    <name type="scientific">Klebsiella phage K1-ULIP33</name>
    <dbReference type="NCBI Taxonomy" id="2307015"/>
    <lineage>
        <taxon>Viruses</taxon>
        <taxon>Duplodnaviria</taxon>
        <taxon>Heunggongvirae</taxon>
        <taxon>Uroviricota</taxon>
        <taxon>Caudoviricetes</taxon>
        <taxon>Autographivirales</taxon>
        <taxon>Autosignataviridae</taxon>
        <taxon>Molineuxvirinae</taxon>
        <taxon>Ulipvirus</taxon>
        <taxon>Ulipvirus K1ULIP33</taxon>
    </lineage>
</organism>
<evidence type="ECO:0000256" key="1">
    <source>
        <dbReference type="SAM" id="MobiDB-lite"/>
    </source>
</evidence>
<gene>
    <name evidence="2" type="ORF">D3A55_0032</name>
</gene>
<accession>A0A4P6DDW2</accession>
<dbReference type="Proteomes" id="UP000307994">
    <property type="component" value="Segment"/>
</dbReference>
<name>A0A4P6DDW2_9CAUD</name>
<evidence type="ECO:0000313" key="2">
    <source>
        <dbReference type="EMBL" id="QAU05483.1"/>
    </source>
</evidence>
<keyword evidence="3" id="KW-1185">Reference proteome</keyword>
<proteinExistence type="predicted"/>
<reference evidence="2 3" key="1">
    <citation type="journal article" date="2019" name="Viruses">
        <title>New Bacteriophages against Emerging Lineages ST23 and ST258 of Klebsiella pneumoniae and Efficacy Assessment in Galleria mellonella Larvae.</title>
        <authorList>
            <person name="Thiry D."/>
            <person name="Passet V."/>
            <person name="Danis-Wlodarczyk K."/>
            <person name="Lood C."/>
            <person name="Wagemans J."/>
            <person name="De Sordi L."/>
            <person name="van Noort V."/>
            <person name="Dufour N."/>
            <person name="Debarbieux L."/>
            <person name="Mainil J.G."/>
            <person name="Brisse S."/>
            <person name="Lavigne R."/>
        </authorList>
    </citation>
    <scope>NUCLEOTIDE SEQUENCE [LARGE SCALE GENOMIC DNA]</scope>
</reference>
<protein>
    <submittedName>
        <fullName evidence="2">Uncharacterized protein</fullName>
    </submittedName>
</protein>
<sequence length="77" mass="7833">MGVVKKAVSAVGKVVGGVLGTSQKPVSLETKVPAQQLERQQEVGAEDIQIGHGEEDSQAGAKGKRGLVRPVASSLGV</sequence>
<feature type="region of interest" description="Disordered" evidence="1">
    <location>
        <begin position="44"/>
        <end position="77"/>
    </location>
</feature>